<gene>
    <name evidence="2" type="ORF">S01H4_44186</name>
</gene>
<dbReference type="Gene3D" id="3.40.190.10">
    <property type="entry name" value="Periplasmic binding protein-like II"/>
    <property type="match status" value="2"/>
</dbReference>
<reference evidence="2" key="1">
    <citation type="journal article" date="2014" name="Front. Microbiol.">
        <title>High frequency of phylogenetically diverse reductive dehalogenase-homologous genes in deep subseafloor sedimentary metagenomes.</title>
        <authorList>
            <person name="Kawai M."/>
            <person name="Futagami T."/>
            <person name="Toyoda A."/>
            <person name="Takaki Y."/>
            <person name="Nishi S."/>
            <person name="Hori S."/>
            <person name="Arai W."/>
            <person name="Tsubouchi T."/>
            <person name="Morono Y."/>
            <person name="Uchiyama I."/>
            <person name="Ito T."/>
            <person name="Fujiyama A."/>
            <person name="Inagaki F."/>
            <person name="Takami H."/>
        </authorList>
    </citation>
    <scope>NUCLEOTIDE SEQUENCE</scope>
    <source>
        <strain evidence="2">Expedition CK06-06</strain>
    </source>
</reference>
<dbReference type="PANTHER" id="PTHR30632:SF16">
    <property type="entry name" value="MOLYBDATE_TUNGSTATE-BINDING PROTEIN WTPA"/>
    <property type="match status" value="1"/>
</dbReference>
<sequence>MLLLAVALLLGCAKPLGKLPIFHAGSLTIPFAEISGEFNKLYPDIEILAEGGGSATTIRKVTELGRECGVVASADYKIIPELMFPNYAEWYIIFASNQIVLCYTEKSQYQAQVNADNWYEILPKKGVTYGRSNPDQDPCGYRTLMVWQLAEKYYKVPGIYQKLYGAAGDMMRPKSVDLIALLESGDLDYAFEYSSVAKQHNLKYVVLPEEINLSSKQFKDFYAQARVEIKGKQPGETITLTGEPILYAVTI</sequence>
<dbReference type="AlphaFoldDB" id="X1CA25"/>
<dbReference type="GO" id="GO:0030973">
    <property type="term" value="F:molybdate ion binding"/>
    <property type="evidence" value="ECO:0007669"/>
    <property type="project" value="TreeGrafter"/>
</dbReference>
<dbReference type="Pfam" id="PF13531">
    <property type="entry name" value="SBP_bac_11"/>
    <property type="match status" value="1"/>
</dbReference>
<organism evidence="2">
    <name type="scientific">marine sediment metagenome</name>
    <dbReference type="NCBI Taxonomy" id="412755"/>
    <lineage>
        <taxon>unclassified sequences</taxon>
        <taxon>metagenomes</taxon>
        <taxon>ecological metagenomes</taxon>
    </lineage>
</organism>
<protein>
    <recommendedName>
        <fullName evidence="3">PBP domain-containing protein</fullName>
    </recommendedName>
</protein>
<dbReference type="InterPro" id="IPR050682">
    <property type="entry name" value="ModA/WtpA"/>
</dbReference>
<comment type="caution">
    <text evidence="2">The sequence shown here is derived from an EMBL/GenBank/DDBJ whole genome shotgun (WGS) entry which is preliminary data.</text>
</comment>
<dbReference type="PANTHER" id="PTHR30632">
    <property type="entry name" value="MOLYBDATE-BINDING PERIPLASMIC PROTEIN"/>
    <property type="match status" value="1"/>
</dbReference>
<evidence type="ECO:0000313" key="2">
    <source>
        <dbReference type="EMBL" id="GAH04297.1"/>
    </source>
</evidence>
<accession>X1CA25</accession>
<proteinExistence type="inferred from homology"/>
<evidence type="ECO:0000256" key="1">
    <source>
        <dbReference type="ARBA" id="ARBA00009438"/>
    </source>
</evidence>
<dbReference type="GO" id="GO:0015689">
    <property type="term" value="P:molybdate ion transport"/>
    <property type="evidence" value="ECO:0007669"/>
    <property type="project" value="TreeGrafter"/>
</dbReference>
<evidence type="ECO:0008006" key="3">
    <source>
        <dbReference type="Google" id="ProtNLM"/>
    </source>
</evidence>
<comment type="similarity">
    <text evidence="1">Belongs to the bacterial solute-binding protein 1 family. WtpA subfamily.</text>
</comment>
<dbReference type="SUPFAM" id="SSF53850">
    <property type="entry name" value="Periplasmic binding protein-like II"/>
    <property type="match status" value="1"/>
</dbReference>
<feature type="non-terminal residue" evidence="2">
    <location>
        <position position="251"/>
    </location>
</feature>
<name>X1CA25_9ZZZZ</name>
<dbReference type="CDD" id="cd13540">
    <property type="entry name" value="PBP2_ModA_WtpA"/>
    <property type="match status" value="1"/>
</dbReference>
<dbReference type="EMBL" id="BART01024468">
    <property type="protein sequence ID" value="GAH04297.1"/>
    <property type="molecule type" value="Genomic_DNA"/>
</dbReference>